<gene>
    <name evidence="2" type="ORF">NX720_25120</name>
</gene>
<dbReference type="RefSeq" id="WP_262598346.1">
    <property type="nucleotide sequence ID" value="NZ_CP103300.1"/>
</dbReference>
<sequence length="297" mass="33947">MAMDSGTMQSGLVITEDISINGDRSVRPNQLLNPYDGLGAQGGILDYFRTEAITLYSSEQTNHARGVRALFCIPVCIPFLLCFCCCNYTYPSHGLTSRLNQLRQIFAEDNQFQTFINNQASNNNLHTDQFSRWDIINIWLRWFQGHSDDIAIDSTEEANGEERIAVHASHNLHENSLNIETSAIQHRIVSFRDAQTIFLNQEFDAMVSIIYPYQLDTPVIVYQRGDPNYIRVLQLSDLRDFSVTAENFEERITNEIERYRPTTGASPPISRIEHYLIQDTIPDSSDTMSLWTDDPPP</sequence>
<feature type="transmembrane region" description="Helical" evidence="1">
    <location>
        <begin position="69"/>
        <end position="90"/>
    </location>
</feature>
<dbReference type="Proteomes" id="UP001163255">
    <property type="component" value="Chromosome"/>
</dbReference>
<evidence type="ECO:0000313" key="2">
    <source>
        <dbReference type="EMBL" id="UYM16047.1"/>
    </source>
</evidence>
<name>A0ABY6GTF0_9GAMM</name>
<keyword evidence="3" id="KW-1185">Reference proteome</keyword>
<dbReference type="EMBL" id="CP103300">
    <property type="protein sequence ID" value="UYM16047.1"/>
    <property type="molecule type" value="Genomic_DNA"/>
</dbReference>
<reference evidence="2" key="1">
    <citation type="submission" date="2022-10" db="EMBL/GenBank/DDBJ databases">
        <title>Completed Genome Sequence of two octocoral isolated bacterium, Endozoicomonas euniceicola EF212T and Endozoicomonas gorgoniicola PS125T.</title>
        <authorList>
            <person name="Chiou Y.-J."/>
            <person name="Chen Y.-H."/>
        </authorList>
    </citation>
    <scope>NUCLEOTIDE SEQUENCE</scope>
    <source>
        <strain evidence="2">EF212</strain>
    </source>
</reference>
<proteinExistence type="predicted"/>
<accession>A0ABY6GTF0</accession>
<keyword evidence="1" id="KW-0472">Membrane</keyword>
<evidence type="ECO:0000313" key="3">
    <source>
        <dbReference type="Proteomes" id="UP001163255"/>
    </source>
</evidence>
<evidence type="ECO:0000256" key="1">
    <source>
        <dbReference type="SAM" id="Phobius"/>
    </source>
</evidence>
<keyword evidence="1" id="KW-0812">Transmembrane</keyword>
<protein>
    <submittedName>
        <fullName evidence="2">Uncharacterized protein</fullName>
    </submittedName>
</protein>
<organism evidence="2 3">
    <name type="scientific">Endozoicomonas euniceicola</name>
    <dbReference type="NCBI Taxonomy" id="1234143"/>
    <lineage>
        <taxon>Bacteria</taxon>
        <taxon>Pseudomonadati</taxon>
        <taxon>Pseudomonadota</taxon>
        <taxon>Gammaproteobacteria</taxon>
        <taxon>Oceanospirillales</taxon>
        <taxon>Endozoicomonadaceae</taxon>
        <taxon>Endozoicomonas</taxon>
    </lineage>
</organism>
<keyword evidence="1" id="KW-1133">Transmembrane helix</keyword>